<dbReference type="Proteomes" id="UP000324800">
    <property type="component" value="Unassembled WGS sequence"/>
</dbReference>
<name>A0A5J4V9K3_9EUKA</name>
<reference evidence="1 2" key="1">
    <citation type="submission" date="2019-03" db="EMBL/GenBank/DDBJ databases">
        <title>Single cell metagenomics reveals metabolic interactions within the superorganism composed of flagellate Streblomastix strix and complex community of Bacteroidetes bacteria on its surface.</title>
        <authorList>
            <person name="Treitli S.C."/>
            <person name="Kolisko M."/>
            <person name="Husnik F."/>
            <person name="Keeling P."/>
            <person name="Hampl V."/>
        </authorList>
    </citation>
    <scope>NUCLEOTIDE SEQUENCE [LARGE SCALE GENOMIC DNA]</scope>
    <source>
        <strain evidence="1">ST1C</strain>
    </source>
</reference>
<dbReference type="AlphaFoldDB" id="A0A5J4V9K3"/>
<comment type="caution">
    <text evidence="1">The sequence shown here is derived from an EMBL/GenBank/DDBJ whole genome shotgun (WGS) entry which is preliminary data.</text>
</comment>
<gene>
    <name evidence="1" type="ORF">EZS28_025251</name>
</gene>
<evidence type="ECO:0000313" key="2">
    <source>
        <dbReference type="Proteomes" id="UP000324800"/>
    </source>
</evidence>
<dbReference type="EMBL" id="SNRW01008625">
    <property type="protein sequence ID" value="KAA6379219.1"/>
    <property type="molecule type" value="Genomic_DNA"/>
</dbReference>
<dbReference type="OrthoDB" id="2157854at2759"/>
<feature type="non-terminal residue" evidence="1">
    <location>
        <position position="1"/>
    </location>
</feature>
<evidence type="ECO:0000313" key="1">
    <source>
        <dbReference type="EMBL" id="KAA6379219.1"/>
    </source>
</evidence>
<proteinExistence type="predicted"/>
<accession>A0A5J4V9K3</accession>
<protein>
    <submittedName>
        <fullName evidence="1">Uncharacterized protein</fullName>
    </submittedName>
</protein>
<organism evidence="1 2">
    <name type="scientific">Streblomastix strix</name>
    <dbReference type="NCBI Taxonomy" id="222440"/>
    <lineage>
        <taxon>Eukaryota</taxon>
        <taxon>Metamonada</taxon>
        <taxon>Preaxostyla</taxon>
        <taxon>Oxymonadida</taxon>
        <taxon>Streblomastigidae</taxon>
        <taxon>Streblomastix</taxon>
    </lineage>
</organism>
<sequence>TMMAKRQDPISQHNDTKSLYYKQIQNSALGGEGQNNAKFDKILFNNARQTSLKQLKLDHKATRKLTDTTYNPD</sequence>